<evidence type="ECO:0000256" key="2">
    <source>
        <dbReference type="SAM" id="SignalP"/>
    </source>
</evidence>
<comment type="caution">
    <text evidence="3">The sequence shown here is derived from an EMBL/GenBank/DDBJ whole genome shotgun (WGS) entry which is preliminary data.</text>
</comment>
<gene>
    <name evidence="3" type="ORF">OLEA9_A074752</name>
</gene>
<accession>A0A8S0PQY8</accession>
<feature type="transmembrane region" description="Helical" evidence="1">
    <location>
        <begin position="65"/>
        <end position="92"/>
    </location>
</feature>
<feature type="transmembrane region" description="Helical" evidence="1">
    <location>
        <begin position="104"/>
        <end position="121"/>
    </location>
</feature>
<keyword evidence="2" id="KW-0732">Signal</keyword>
<keyword evidence="4" id="KW-1185">Reference proteome</keyword>
<evidence type="ECO:0000313" key="4">
    <source>
        <dbReference type="Proteomes" id="UP000594638"/>
    </source>
</evidence>
<evidence type="ECO:0000313" key="3">
    <source>
        <dbReference type="EMBL" id="CAA2956330.1"/>
    </source>
</evidence>
<sequence>MAKGPSPIIPLLLAVSLGLLLRGQSQINLPLVSEAENAVFKFVVFVPFLVFLTVYSTTHTIVAPLALILIVYTVTTMLFGPLVLILIIHIVNSSSAFLNSDGELRWEFLLVLVFFVLNWVVSDSGRQCGVLMLALLIYVLYHFMDKS</sequence>
<protein>
    <submittedName>
        <fullName evidence="3">Uncharacterized protein</fullName>
    </submittedName>
</protein>
<keyword evidence="1" id="KW-0472">Membrane</keyword>
<feature type="chain" id="PRO_5035948471" evidence="2">
    <location>
        <begin position="26"/>
        <end position="147"/>
    </location>
</feature>
<dbReference type="AlphaFoldDB" id="A0A8S0PQY8"/>
<feature type="transmembrane region" description="Helical" evidence="1">
    <location>
        <begin position="128"/>
        <end position="144"/>
    </location>
</feature>
<name>A0A8S0PQY8_OLEEU</name>
<keyword evidence="1" id="KW-0812">Transmembrane</keyword>
<feature type="transmembrane region" description="Helical" evidence="1">
    <location>
        <begin position="39"/>
        <end position="58"/>
    </location>
</feature>
<dbReference type="Proteomes" id="UP000594638">
    <property type="component" value="Unassembled WGS sequence"/>
</dbReference>
<evidence type="ECO:0000256" key="1">
    <source>
        <dbReference type="SAM" id="Phobius"/>
    </source>
</evidence>
<dbReference type="EMBL" id="CACTIH010000184">
    <property type="protein sequence ID" value="CAA2956330.1"/>
    <property type="molecule type" value="Genomic_DNA"/>
</dbReference>
<proteinExistence type="predicted"/>
<feature type="signal peptide" evidence="2">
    <location>
        <begin position="1"/>
        <end position="25"/>
    </location>
</feature>
<organism evidence="3 4">
    <name type="scientific">Olea europaea subsp. europaea</name>
    <dbReference type="NCBI Taxonomy" id="158383"/>
    <lineage>
        <taxon>Eukaryota</taxon>
        <taxon>Viridiplantae</taxon>
        <taxon>Streptophyta</taxon>
        <taxon>Embryophyta</taxon>
        <taxon>Tracheophyta</taxon>
        <taxon>Spermatophyta</taxon>
        <taxon>Magnoliopsida</taxon>
        <taxon>eudicotyledons</taxon>
        <taxon>Gunneridae</taxon>
        <taxon>Pentapetalae</taxon>
        <taxon>asterids</taxon>
        <taxon>lamiids</taxon>
        <taxon>Lamiales</taxon>
        <taxon>Oleaceae</taxon>
        <taxon>Oleeae</taxon>
        <taxon>Olea</taxon>
    </lineage>
</organism>
<keyword evidence="1" id="KW-1133">Transmembrane helix</keyword>
<dbReference type="Gramene" id="OE9A074752T1">
    <property type="protein sequence ID" value="OE9A074752C1"/>
    <property type="gene ID" value="OE9A074752"/>
</dbReference>
<dbReference type="OrthoDB" id="911733at2759"/>
<reference evidence="3 4" key="1">
    <citation type="submission" date="2019-12" db="EMBL/GenBank/DDBJ databases">
        <authorList>
            <person name="Alioto T."/>
            <person name="Alioto T."/>
            <person name="Gomez Garrido J."/>
        </authorList>
    </citation>
    <scope>NUCLEOTIDE SEQUENCE [LARGE SCALE GENOMIC DNA]</scope>
</reference>